<dbReference type="Proteomes" id="UP000500938">
    <property type="component" value="Chromosome"/>
</dbReference>
<evidence type="ECO:0000256" key="1">
    <source>
        <dbReference type="SAM" id="Phobius"/>
    </source>
</evidence>
<dbReference type="EMBL" id="CP053085">
    <property type="protein sequence ID" value="QJR35552.1"/>
    <property type="molecule type" value="Genomic_DNA"/>
</dbReference>
<reference evidence="2 3" key="1">
    <citation type="submission" date="2020-05" db="EMBL/GenBank/DDBJ databases">
        <title>Complete genome sequence of Gemmatimonas greenlandica TET16.</title>
        <authorList>
            <person name="Zeng Y."/>
        </authorList>
    </citation>
    <scope>NUCLEOTIDE SEQUENCE [LARGE SCALE GENOMIC DNA]</scope>
    <source>
        <strain evidence="2 3">TET16</strain>
    </source>
</reference>
<evidence type="ECO:0000313" key="2">
    <source>
        <dbReference type="EMBL" id="QJR35552.1"/>
    </source>
</evidence>
<dbReference type="AlphaFoldDB" id="A0A6M4IRT4"/>
<accession>A0A6M4IRT4</accession>
<organism evidence="2 3">
    <name type="scientific">Gemmatimonas groenlandica</name>
    <dbReference type="NCBI Taxonomy" id="2732249"/>
    <lineage>
        <taxon>Bacteria</taxon>
        <taxon>Pseudomonadati</taxon>
        <taxon>Gemmatimonadota</taxon>
        <taxon>Gemmatimonadia</taxon>
        <taxon>Gemmatimonadales</taxon>
        <taxon>Gemmatimonadaceae</taxon>
        <taxon>Gemmatimonas</taxon>
    </lineage>
</organism>
<dbReference type="KEGG" id="ggr:HKW67_08550"/>
<keyword evidence="1" id="KW-1133">Transmembrane helix</keyword>
<protein>
    <submittedName>
        <fullName evidence="2">Uncharacterized protein</fullName>
    </submittedName>
</protein>
<gene>
    <name evidence="2" type="ORF">HKW67_08550</name>
</gene>
<dbReference type="RefSeq" id="WP_171224984.1">
    <property type="nucleotide sequence ID" value="NZ_CP053085.1"/>
</dbReference>
<proteinExistence type="predicted"/>
<keyword evidence="1" id="KW-0472">Membrane</keyword>
<name>A0A6M4IRT4_9BACT</name>
<evidence type="ECO:0000313" key="3">
    <source>
        <dbReference type="Proteomes" id="UP000500938"/>
    </source>
</evidence>
<sequence>MGCLSRIGCIVVLAVGGVGAYWLYGDRLPSVLSRAASGAASRVTDAATQASERLDSNQGARIASENGAARRAERTKREQAIVWARLAPAGSAGRESIARLSRRNGPAFVSLRAPDLAGVLATGMSKLLPASATRPEVAIVDEQVLVRTVVELRDVAGDGALRGLLGVALDGRDTLRMAGTLDLVRPGLAEYRVRELRIKGIDVPPRLIPALVGAMHRAVTADSLPSDALPIPLPKAVADVRVANGKVTLYKAVVP</sequence>
<feature type="transmembrane region" description="Helical" evidence="1">
    <location>
        <begin position="7"/>
        <end position="24"/>
    </location>
</feature>
<keyword evidence="1" id="KW-0812">Transmembrane</keyword>
<keyword evidence="3" id="KW-1185">Reference proteome</keyword>